<evidence type="ECO:0000256" key="2">
    <source>
        <dbReference type="SAM" id="SignalP"/>
    </source>
</evidence>
<feature type="compositionally biased region" description="Polar residues" evidence="1">
    <location>
        <begin position="251"/>
        <end position="280"/>
    </location>
</feature>
<protein>
    <submittedName>
        <fullName evidence="3">IcmL-like protein</fullName>
    </submittedName>
</protein>
<keyword evidence="4" id="KW-1185">Reference proteome</keyword>
<accession>A0A0W0YHV1</accession>
<dbReference type="Proteomes" id="UP000054600">
    <property type="component" value="Unassembled WGS sequence"/>
</dbReference>
<gene>
    <name evidence="3" type="ORF">Lsha_2781</name>
</gene>
<sequence length="302" mass="32223">MKNTMLSGALFTLLCTQVQAEATQQTVESQTTAPATTNTPTVTPGQTPAVIQNTTDTQQNQTNQVNPAQQDQTVNQQPTQTPQTTPQGQTGTDVQNVQQVPVQQAAPVIDCDYKIPASVKTIDQSIVLTWSEKAITQAFDFDPATLDAQLMKLQACFTNEGWQGFNSALQKSGNLDAIKSQKLNVSSQLDGQAQITEAKDNQWKISLPLQVVYQNDKEKVTQLLNVNLTVGRKITGDLGITQMIATPRTTVQQSNDAAAGNAPSSVTNGTNNQAAPTTNGTVPQTTPATDTTTTNNPAPPSN</sequence>
<evidence type="ECO:0000256" key="1">
    <source>
        <dbReference type="SAM" id="MobiDB-lite"/>
    </source>
</evidence>
<organism evidence="3 4">
    <name type="scientific">Legionella shakespearei DSM 23087</name>
    <dbReference type="NCBI Taxonomy" id="1122169"/>
    <lineage>
        <taxon>Bacteria</taxon>
        <taxon>Pseudomonadati</taxon>
        <taxon>Pseudomonadota</taxon>
        <taxon>Gammaproteobacteria</taxon>
        <taxon>Legionellales</taxon>
        <taxon>Legionellaceae</taxon>
        <taxon>Legionella</taxon>
    </lineage>
</organism>
<feature type="signal peptide" evidence="2">
    <location>
        <begin position="1"/>
        <end position="20"/>
    </location>
</feature>
<reference evidence="3 4" key="1">
    <citation type="submission" date="2015-11" db="EMBL/GenBank/DDBJ databases">
        <title>Genomic analysis of 38 Legionella species identifies large and diverse effector repertoires.</title>
        <authorList>
            <person name="Burstein D."/>
            <person name="Amaro F."/>
            <person name="Zusman T."/>
            <person name="Lifshitz Z."/>
            <person name="Cohen O."/>
            <person name="Gilbert J.A."/>
            <person name="Pupko T."/>
            <person name="Shuman H.A."/>
            <person name="Segal G."/>
        </authorList>
    </citation>
    <scope>NUCLEOTIDE SEQUENCE [LARGE SCALE GENOMIC DNA]</scope>
    <source>
        <strain evidence="3 4">ATCC 49655</strain>
    </source>
</reference>
<dbReference type="OrthoDB" id="5653338at2"/>
<dbReference type="AlphaFoldDB" id="A0A0W0YHV1"/>
<feature type="chain" id="PRO_5006917620" evidence="2">
    <location>
        <begin position="21"/>
        <end position="302"/>
    </location>
</feature>
<keyword evidence="2" id="KW-0732">Signal</keyword>
<dbReference type="RefSeq" id="WP_018577727.1">
    <property type="nucleotide sequence ID" value="NZ_KB892407.1"/>
</dbReference>
<dbReference type="eggNOG" id="ENOG5030IKJ">
    <property type="taxonomic scope" value="Bacteria"/>
</dbReference>
<feature type="compositionally biased region" description="Low complexity" evidence="1">
    <location>
        <begin position="281"/>
        <end position="296"/>
    </location>
</feature>
<dbReference type="STRING" id="1122169.Lsha_2781"/>
<feature type="region of interest" description="Disordered" evidence="1">
    <location>
        <begin position="251"/>
        <end position="302"/>
    </location>
</feature>
<dbReference type="Pfam" id="PF11393">
    <property type="entry name" value="T4BSS_DotI_IcmL"/>
    <property type="match status" value="1"/>
</dbReference>
<comment type="caution">
    <text evidence="3">The sequence shown here is derived from an EMBL/GenBank/DDBJ whole genome shotgun (WGS) entry which is preliminary data.</text>
</comment>
<dbReference type="EMBL" id="LNYW01000073">
    <property type="protein sequence ID" value="KTD56522.1"/>
    <property type="molecule type" value="Genomic_DNA"/>
</dbReference>
<name>A0A0W0YHV1_9GAMM</name>
<evidence type="ECO:0000313" key="3">
    <source>
        <dbReference type="EMBL" id="KTD56522.1"/>
    </source>
</evidence>
<dbReference type="CDD" id="cd16385">
    <property type="entry name" value="IcmL"/>
    <property type="match status" value="1"/>
</dbReference>
<evidence type="ECO:0000313" key="4">
    <source>
        <dbReference type="Proteomes" id="UP000054600"/>
    </source>
</evidence>
<feature type="region of interest" description="Disordered" evidence="1">
    <location>
        <begin position="26"/>
        <end position="93"/>
    </location>
</feature>
<dbReference type="InterPro" id="IPR021055">
    <property type="entry name" value="T4BSS_IcmL/DotI"/>
</dbReference>
<proteinExistence type="predicted"/>
<dbReference type="PATRIC" id="fig|1122169.6.peg.3198"/>